<organism evidence="4 5">
    <name type="scientific">Arthrobacter yangruifuii</name>
    <dbReference type="NCBI Taxonomy" id="2606616"/>
    <lineage>
        <taxon>Bacteria</taxon>
        <taxon>Bacillati</taxon>
        <taxon>Actinomycetota</taxon>
        <taxon>Actinomycetes</taxon>
        <taxon>Micrococcales</taxon>
        <taxon>Micrococcaceae</taxon>
        <taxon>Arthrobacter</taxon>
    </lineage>
</organism>
<keyword evidence="1 4" id="KW-0808">Transferase</keyword>
<evidence type="ECO:0000256" key="2">
    <source>
        <dbReference type="ARBA" id="ARBA00023315"/>
    </source>
</evidence>
<dbReference type="EMBL" id="VTFX01000005">
    <property type="protein sequence ID" value="KAD3515130.1"/>
    <property type="molecule type" value="Genomic_DNA"/>
</dbReference>
<accession>A0A5N6MG10</accession>
<dbReference type="GO" id="GO:0016747">
    <property type="term" value="F:acyltransferase activity, transferring groups other than amino-acyl groups"/>
    <property type="evidence" value="ECO:0007669"/>
    <property type="project" value="InterPro"/>
</dbReference>
<evidence type="ECO:0000259" key="3">
    <source>
        <dbReference type="PROSITE" id="PS51186"/>
    </source>
</evidence>
<name>A0A5N6MG10_9MICC</name>
<keyword evidence="5" id="KW-1185">Reference proteome</keyword>
<dbReference type="PROSITE" id="PS51186">
    <property type="entry name" value="GNAT"/>
    <property type="match status" value="1"/>
</dbReference>
<dbReference type="RefSeq" id="WP_152272792.1">
    <property type="nucleotide sequence ID" value="NZ_VTFX01000005.1"/>
</dbReference>
<dbReference type="SUPFAM" id="SSF55729">
    <property type="entry name" value="Acyl-CoA N-acyltransferases (Nat)"/>
    <property type="match status" value="1"/>
</dbReference>
<evidence type="ECO:0000313" key="4">
    <source>
        <dbReference type="EMBL" id="KAD3515130.1"/>
    </source>
</evidence>
<evidence type="ECO:0000313" key="5">
    <source>
        <dbReference type="Proteomes" id="UP000326852"/>
    </source>
</evidence>
<dbReference type="CDD" id="cd04301">
    <property type="entry name" value="NAT_SF"/>
    <property type="match status" value="1"/>
</dbReference>
<feature type="domain" description="N-acetyltransferase" evidence="3">
    <location>
        <begin position="3"/>
        <end position="181"/>
    </location>
</feature>
<keyword evidence="2" id="KW-0012">Acyltransferase</keyword>
<dbReference type="Gene3D" id="3.40.630.30">
    <property type="match status" value="1"/>
</dbReference>
<sequence length="185" mass="19860">MQASISPAVPEDVPELAELAAVTFPLACPPEVTPEDSAAFVAANLSAARFSGYLSDDTRQVLVARQDGRLLGYCLLVLEPPADPDVLEALETGRALQPSAELSKFYLHPEVHGRGVAGELMEAAAGEAESAGSRSLWLGVNNVNVRAQSFYRKSGFQTSGRRSFRVGAQSFRDLIMVRQLGSVRQ</sequence>
<proteinExistence type="predicted"/>
<dbReference type="AlphaFoldDB" id="A0A5N6MG10"/>
<comment type="caution">
    <text evidence="4">The sequence shown here is derived from an EMBL/GenBank/DDBJ whole genome shotgun (WGS) entry which is preliminary data.</text>
</comment>
<dbReference type="InterPro" id="IPR000182">
    <property type="entry name" value="GNAT_dom"/>
</dbReference>
<dbReference type="Pfam" id="PF00583">
    <property type="entry name" value="Acetyltransf_1"/>
    <property type="match status" value="1"/>
</dbReference>
<dbReference type="Proteomes" id="UP000326852">
    <property type="component" value="Unassembled WGS sequence"/>
</dbReference>
<dbReference type="PANTHER" id="PTHR43877">
    <property type="entry name" value="AMINOALKYLPHOSPHONATE N-ACETYLTRANSFERASE-RELATED-RELATED"/>
    <property type="match status" value="1"/>
</dbReference>
<evidence type="ECO:0000256" key="1">
    <source>
        <dbReference type="ARBA" id="ARBA00022679"/>
    </source>
</evidence>
<dbReference type="InterPro" id="IPR050832">
    <property type="entry name" value="Bact_Acetyltransf"/>
</dbReference>
<dbReference type="InterPro" id="IPR016181">
    <property type="entry name" value="Acyl_CoA_acyltransferase"/>
</dbReference>
<protein>
    <submittedName>
        <fullName evidence="4">GNAT family N-acetyltransferase</fullName>
    </submittedName>
</protein>
<gene>
    <name evidence="4" type="ORF">GD627_12590</name>
</gene>
<reference evidence="4 5" key="1">
    <citation type="submission" date="2019-08" db="EMBL/GenBank/DDBJ databases">
        <title>Arthrobacter sp. nov., isolated from plateau pika and Tibetan wild ass.</title>
        <authorList>
            <person name="Ge Y."/>
        </authorList>
    </citation>
    <scope>NUCLEOTIDE SEQUENCE [LARGE SCALE GENOMIC DNA]</scope>
    <source>
        <strain evidence="4 5">785</strain>
    </source>
</reference>